<evidence type="ECO:0000313" key="2">
    <source>
        <dbReference type="EMBL" id="MFC0407817.1"/>
    </source>
</evidence>
<accession>A0ABV6JQ10</accession>
<dbReference type="SUPFAM" id="SSF51735">
    <property type="entry name" value="NAD(P)-binding Rossmann-fold domains"/>
    <property type="match status" value="1"/>
</dbReference>
<organism evidence="2 3">
    <name type="scientific">Roseomonas elaeocarpi</name>
    <dbReference type="NCBI Taxonomy" id="907779"/>
    <lineage>
        <taxon>Bacteria</taxon>
        <taxon>Pseudomonadati</taxon>
        <taxon>Pseudomonadota</taxon>
        <taxon>Alphaproteobacteria</taxon>
        <taxon>Acetobacterales</taxon>
        <taxon>Roseomonadaceae</taxon>
        <taxon>Roseomonas</taxon>
    </lineage>
</organism>
<dbReference type="InterPro" id="IPR036291">
    <property type="entry name" value="NAD(P)-bd_dom_sf"/>
</dbReference>
<gene>
    <name evidence="2" type="ORF">ACFFGY_06120</name>
</gene>
<feature type="domain" description="CoA-binding" evidence="1">
    <location>
        <begin position="15"/>
        <end position="108"/>
    </location>
</feature>
<keyword evidence="3" id="KW-1185">Reference proteome</keyword>
<dbReference type="Pfam" id="PF13380">
    <property type="entry name" value="CoA_binding_2"/>
    <property type="match status" value="1"/>
</dbReference>
<dbReference type="InterPro" id="IPR003781">
    <property type="entry name" value="CoA-bd"/>
</dbReference>
<dbReference type="PANTHER" id="PTHR33303">
    <property type="entry name" value="CYTOPLASMIC PROTEIN-RELATED"/>
    <property type="match status" value="1"/>
</dbReference>
<evidence type="ECO:0000259" key="1">
    <source>
        <dbReference type="SMART" id="SM00881"/>
    </source>
</evidence>
<dbReference type="EMBL" id="JBHLUN010000005">
    <property type="protein sequence ID" value="MFC0407817.1"/>
    <property type="molecule type" value="Genomic_DNA"/>
</dbReference>
<name>A0ABV6JQ10_9PROT</name>
<comment type="caution">
    <text evidence="2">The sequence shown here is derived from an EMBL/GenBank/DDBJ whole genome shotgun (WGS) entry which is preliminary data.</text>
</comment>
<reference evidence="2 3" key="1">
    <citation type="submission" date="2024-09" db="EMBL/GenBank/DDBJ databases">
        <authorList>
            <person name="Sun Q."/>
            <person name="Mori K."/>
        </authorList>
    </citation>
    <scope>NUCLEOTIDE SEQUENCE [LARGE SCALE GENOMIC DNA]</scope>
    <source>
        <strain evidence="2 3">TBRC 5777</strain>
    </source>
</reference>
<dbReference type="Proteomes" id="UP001589865">
    <property type="component" value="Unassembled WGS sequence"/>
</dbReference>
<proteinExistence type="predicted"/>
<sequence>MAADGMTDEAVRALLLGVHRIAVVGASDKPGRPSGGVFRFLLDRGYAAVPVNPALSGRPVHGVPALASLAEAAPLEMVDIFRRSEEAGAVVDEAIALGARAVWMQLGVVDGAAAERARAAGLICVMDRCPAIEWGRLGLPPKVGAAAAGT</sequence>
<dbReference type="RefSeq" id="WP_377043544.1">
    <property type="nucleotide sequence ID" value="NZ_JBHLUN010000005.1"/>
</dbReference>
<dbReference type="SMART" id="SM00881">
    <property type="entry name" value="CoA_binding"/>
    <property type="match status" value="1"/>
</dbReference>
<dbReference type="Gene3D" id="3.40.50.720">
    <property type="entry name" value="NAD(P)-binding Rossmann-like Domain"/>
    <property type="match status" value="1"/>
</dbReference>
<evidence type="ECO:0000313" key="3">
    <source>
        <dbReference type="Proteomes" id="UP001589865"/>
    </source>
</evidence>
<dbReference type="PANTHER" id="PTHR33303:SF2">
    <property type="entry name" value="COA-BINDING DOMAIN-CONTAINING PROTEIN"/>
    <property type="match status" value="1"/>
</dbReference>
<protein>
    <submittedName>
        <fullName evidence="2">CoA-binding protein</fullName>
    </submittedName>
</protein>